<evidence type="ECO:0000313" key="3">
    <source>
        <dbReference type="Proteomes" id="UP000076858"/>
    </source>
</evidence>
<comment type="caution">
    <text evidence="2">The sequence shown here is derived from an EMBL/GenBank/DDBJ whole genome shotgun (WGS) entry which is preliminary data.</text>
</comment>
<dbReference type="Proteomes" id="UP000076858">
    <property type="component" value="Unassembled WGS sequence"/>
</dbReference>
<evidence type="ECO:0000256" key="1">
    <source>
        <dbReference type="SAM" id="MobiDB-lite"/>
    </source>
</evidence>
<organism evidence="2 3">
    <name type="scientific">Daphnia magna</name>
    <dbReference type="NCBI Taxonomy" id="35525"/>
    <lineage>
        <taxon>Eukaryota</taxon>
        <taxon>Metazoa</taxon>
        <taxon>Ecdysozoa</taxon>
        <taxon>Arthropoda</taxon>
        <taxon>Crustacea</taxon>
        <taxon>Branchiopoda</taxon>
        <taxon>Diplostraca</taxon>
        <taxon>Cladocera</taxon>
        <taxon>Anomopoda</taxon>
        <taxon>Daphniidae</taxon>
        <taxon>Daphnia</taxon>
    </lineage>
</organism>
<feature type="region of interest" description="Disordered" evidence="1">
    <location>
        <begin position="31"/>
        <end position="68"/>
    </location>
</feature>
<protein>
    <submittedName>
        <fullName evidence="2">Uncharacterized protein</fullName>
    </submittedName>
</protein>
<dbReference type="AlphaFoldDB" id="A0A164N309"/>
<keyword evidence="3" id="KW-1185">Reference proteome</keyword>
<accession>A0A164N309</accession>
<proteinExistence type="predicted"/>
<name>A0A164N309_9CRUS</name>
<gene>
    <name evidence="2" type="ORF">APZ42_031169</name>
</gene>
<dbReference type="EMBL" id="LRGB01002891">
    <property type="protein sequence ID" value="KZS05602.1"/>
    <property type="molecule type" value="Genomic_DNA"/>
</dbReference>
<evidence type="ECO:0000313" key="2">
    <source>
        <dbReference type="EMBL" id="KZS05602.1"/>
    </source>
</evidence>
<reference evidence="2 3" key="1">
    <citation type="submission" date="2016-03" db="EMBL/GenBank/DDBJ databases">
        <title>EvidentialGene: Evidence-directed Construction of Genes on Genomes.</title>
        <authorList>
            <person name="Gilbert D.G."/>
            <person name="Choi J.-H."/>
            <person name="Mockaitis K."/>
            <person name="Colbourne J."/>
            <person name="Pfrender M."/>
        </authorList>
    </citation>
    <scope>NUCLEOTIDE SEQUENCE [LARGE SCALE GENOMIC DNA]</scope>
    <source>
        <strain evidence="2 3">Xinb3</strain>
        <tissue evidence="2">Complete organism</tissue>
    </source>
</reference>
<sequence>MRRNGSYDLDKAYAELERYFQRIELADLGKVPVPQNSDIPSSDDEILGGERSSRIRKQKEVFSPPQPARRSRIVVEHNSTVLTRATQSRVTYPKKLSSKEAAEGSRDIISNPSQALNLDIMVSTKTDNQFNGATVERPNAQCRKRNAEIPAASTYVVPKLEMEMHHRRDDQMDDDSDYGTTVNLPNKRGVQPLPYNRLCTGSAIRNWSPNENGKKYLLILTLCPWTGNLTPLMKKVVYKQQLQELKKLRQYAAEPSTVG</sequence>